<evidence type="ECO:0000313" key="2">
    <source>
        <dbReference type="Proteomes" id="UP001159363"/>
    </source>
</evidence>
<accession>A0ABQ9IHR1</accession>
<evidence type="ECO:0000313" key="1">
    <source>
        <dbReference type="EMBL" id="KAJ8895373.1"/>
    </source>
</evidence>
<name>A0ABQ9IHR1_9NEOP</name>
<reference evidence="1 2" key="1">
    <citation type="submission" date="2023-02" db="EMBL/GenBank/DDBJ databases">
        <title>LHISI_Scaffold_Assembly.</title>
        <authorList>
            <person name="Stuart O.P."/>
            <person name="Cleave R."/>
            <person name="Magrath M.J.L."/>
            <person name="Mikheyev A.S."/>
        </authorList>
    </citation>
    <scope>NUCLEOTIDE SEQUENCE [LARGE SCALE GENOMIC DNA]</scope>
    <source>
        <strain evidence="1">Daus_M_001</strain>
        <tissue evidence="1">Leg muscle</tissue>
    </source>
</reference>
<proteinExistence type="predicted"/>
<keyword evidence="2" id="KW-1185">Reference proteome</keyword>
<organism evidence="1 2">
    <name type="scientific">Dryococelus australis</name>
    <dbReference type="NCBI Taxonomy" id="614101"/>
    <lineage>
        <taxon>Eukaryota</taxon>
        <taxon>Metazoa</taxon>
        <taxon>Ecdysozoa</taxon>
        <taxon>Arthropoda</taxon>
        <taxon>Hexapoda</taxon>
        <taxon>Insecta</taxon>
        <taxon>Pterygota</taxon>
        <taxon>Neoptera</taxon>
        <taxon>Polyneoptera</taxon>
        <taxon>Phasmatodea</taxon>
        <taxon>Verophasmatodea</taxon>
        <taxon>Anareolatae</taxon>
        <taxon>Phasmatidae</taxon>
        <taxon>Eurycanthinae</taxon>
        <taxon>Dryococelus</taxon>
    </lineage>
</organism>
<gene>
    <name evidence="1" type="ORF">PR048_000705</name>
</gene>
<comment type="caution">
    <text evidence="1">The sequence shown here is derived from an EMBL/GenBank/DDBJ whole genome shotgun (WGS) entry which is preliminary data.</text>
</comment>
<dbReference type="EMBL" id="JARBHB010000001">
    <property type="protein sequence ID" value="KAJ8895373.1"/>
    <property type="molecule type" value="Genomic_DNA"/>
</dbReference>
<dbReference type="Proteomes" id="UP001159363">
    <property type="component" value="Chromosome 1"/>
</dbReference>
<protein>
    <submittedName>
        <fullName evidence="1">Uncharacterized protein</fullName>
    </submittedName>
</protein>
<sequence length="166" mass="19995">MFPRYESHYSRKKNANKQFMLMEYSVASLYEHYVTHYCMINKCDPVSEDKYRLSILQNRTHALHAMTLKTKYKRRKMMQKSVNSTKLKKSFIYARQRKAKRTYKHKLCKQRMILNITGSEEIVSCQKKYFDNNDIHGETLVAILDNCCQNKNWNMIFSFFLVMCDK</sequence>